<dbReference type="STRING" id="550447.SAMN05428946_1805"/>
<dbReference type="InterPro" id="IPR015421">
    <property type="entry name" value="PyrdxlP-dep_Trfase_major"/>
</dbReference>
<dbReference type="EMBL" id="FTPL01000002">
    <property type="protein sequence ID" value="SIT85252.1"/>
    <property type="molecule type" value="Genomic_DNA"/>
</dbReference>
<dbReference type="Gene3D" id="3.90.1150.10">
    <property type="entry name" value="Aspartate Aminotransferase, domain 1"/>
    <property type="match status" value="1"/>
</dbReference>
<organism evidence="4 5">
    <name type="scientific">Edaphobacillus lindanitolerans</name>
    <dbReference type="NCBI Taxonomy" id="550447"/>
    <lineage>
        <taxon>Bacteria</taxon>
        <taxon>Bacillati</taxon>
        <taxon>Bacillota</taxon>
        <taxon>Bacilli</taxon>
        <taxon>Bacillales</taxon>
        <taxon>Bacillaceae</taxon>
        <taxon>Edaphobacillus</taxon>
    </lineage>
</organism>
<dbReference type="Pfam" id="PF00266">
    <property type="entry name" value="Aminotran_5"/>
    <property type="match status" value="1"/>
</dbReference>
<dbReference type="PIRSF" id="PIRSF005572">
    <property type="entry name" value="NifS"/>
    <property type="match status" value="1"/>
</dbReference>
<protein>
    <submittedName>
        <fullName evidence="4">Cysteine desulfurase</fullName>
    </submittedName>
</protein>
<gene>
    <name evidence="4" type="ORF">SAMN05428946_1805</name>
</gene>
<dbReference type="InterPro" id="IPR015422">
    <property type="entry name" value="PyrdxlP-dep_Trfase_small"/>
</dbReference>
<feature type="domain" description="Aminotransferase class V" evidence="3">
    <location>
        <begin position="2"/>
        <end position="362"/>
    </location>
</feature>
<dbReference type="AlphaFoldDB" id="A0A1U7PMP4"/>
<keyword evidence="2" id="KW-0663">Pyridoxal phosphate</keyword>
<sequence>MIYFDNSATTQPDPEVLRTFTAASQAFFANPSSLHGLGIEADRLLGRAAQQVAELAGMPDGTVVFTSGGTEANNQALFGFARANAGHGRRILISSVEHPSVLNTAEQLEAEGFEVLTVGTDGNGRLDLSDLERKLSQKTIVVSIMHVNNETGAIQPLEEAGRLIRRKAPRAVFHSDTVQSYGKLAIPGGPDGPDAISVSAHKFHGLKGSGALILKRNAQIRPYLFGGGQQGGLRSGTVPVAHAAALAKAMRLAEEARGELQFGEWRDELIRFFGGWDKVRVLGGPESAPHILSVAIRGIRGEVAVNALQEKEIYVSTSSACSSRSRSESHVLRAMRIDEDFRHGVIRLSFGRQNSREEILRFKEVFAEFMDTIERV</sequence>
<dbReference type="Proteomes" id="UP000187550">
    <property type="component" value="Unassembled WGS sequence"/>
</dbReference>
<comment type="cofactor">
    <cofactor evidence="1">
        <name>pyridoxal 5'-phosphate</name>
        <dbReference type="ChEBI" id="CHEBI:597326"/>
    </cofactor>
</comment>
<evidence type="ECO:0000256" key="1">
    <source>
        <dbReference type="ARBA" id="ARBA00001933"/>
    </source>
</evidence>
<dbReference type="GO" id="GO:0003824">
    <property type="term" value="F:catalytic activity"/>
    <property type="evidence" value="ECO:0007669"/>
    <property type="project" value="UniProtKB-ARBA"/>
</dbReference>
<proteinExistence type="predicted"/>
<dbReference type="InterPro" id="IPR015424">
    <property type="entry name" value="PyrdxlP-dep_Trfase"/>
</dbReference>
<dbReference type="Gene3D" id="3.40.640.10">
    <property type="entry name" value="Type I PLP-dependent aspartate aminotransferase-like (Major domain)"/>
    <property type="match status" value="1"/>
</dbReference>
<keyword evidence="5" id="KW-1185">Reference proteome</keyword>
<name>A0A1U7PMP4_9BACI</name>
<evidence type="ECO:0000256" key="2">
    <source>
        <dbReference type="ARBA" id="ARBA00022898"/>
    </source>
</evidence>
<reference evidence="5" key="1">
    <citation type="submission" date="2017-01" db="EMBL/GenBank/DDBJ databases">
        <authorList>
            <person name="Varghese N."/>
            <person name="Submissions S."/>
        </authorList>
    </citation>
    <scope>NUCLEOTIDE SEQUENCE [LARGE SCALE GENOMIC DNA]</scope>
    <source>
        <strain evidence="5">MNA4</strain>
    </source>
</reference>
<accession>A0A1U7PMP4</accession>
<dbReference type="PANTHER" id="PTHR11601:SF50">
    <property type="entry name" value="CYSTEINE DESULFURASE ISCS 2-RELATED"/>
    <property type="match status" value="1"/>
</dbReference>
<evidence type="ECO:0000313" key="5">
    <source>
        <dbReference type="Proteomes" id="UP000187550"/>
    </source>
</evidence>
<dbReference type="SUPFAM" id="SSF53383">
    <property type="entry name" value="PLP-dependent transferases"/>
    <property type="match status" value="1"/>
</dbReference>
<dbReference type="PANTHER" id="PTHR11601">
    <property type="entry name" value="CYSTEINE DESULFURYLASE FAMILY MEMBER"/>
    <property type="match status" value="1"/>
</dbReference>
<evidence type="ECO:0000259" key="3">
    <source>
        <dbReference type="Pfam" id="PF00266"/>
    </source>
</evidence>
<dbReference type="Gene3D" id="1.10.260.50">
    <property type="match status" value="1"/>
</dbReference>
<dbReference type="RefSeq" id="WP_076758203.1">
    <property type="nucleotide sequence ID" value="NZ_FTPL01000002.1"/>
</dbReference>
<dbReference type="InterPro" id="IPR016454">
    <property type="entry name" value="Cysteine_dSase"/>
</dbReference>
<dbReference type="InterPro" id="IPR000192">
    <property type="entry name" value="Aminotrans_V_dom"/>
</dbReference>
<dbReference type="OrthoDB" id="9808002at2"/>
<evidence type="ECO:0000313" key="4">
    <source>
        <dbReference type="EMBL" id="SIT85252.1"/>
    </source>
</evidence>